<dbReference type="RefSeq" id="WP_190258173.1">
    <property type="nucleotide sequence ID" value="NZ_BMPI01000142.1"/>
</dbReference>
<feature type="domain" description="Helix-turn-helix" evidence="1">
    <location>
        <begin position="9"/>
        <end position="58"/>
    </location>
</feature>
<dbReference type="Pfam" id="PF12728">
    <property type="entry name" value="HTH_17"/>
    <property type="match status" value="1"/>
</dbReference>
<dbReference type="InterPro" id="IPR041657">
    <property type="entry name" value="HTH_17"/>
</dbReference>
<evidence type="ECO:0000259" key="1">
    <source>
        <dbReference type="Pfam" id="PF12728"/>
    </source>
</evidence>
<protein>
    <recommendedName>
        <fullName evidence="1">Helix-turn-helix domain-containing protein</fullName>
    </recommendedName>
</protein>
<sequence>MHIIDGIAYLTVAEAADRLWLSVGTLNNQRTERRSPMRYVKQLGRVLYPRSEVEAYARTLGRPLAPAGGAPETPNGVGV</sequence>
<comment type="caution">
    <text evidence="2">The sequence shown here is derived from an EMBL/GenBank/DDBJ whole genome shotgun (WGS) entry which is preliminary data.</text>
</comment>
<proteinExistence type="predicted"/>
<organism evidence="2 3">
    <name type="scientific">Dactylosporangium sucinum</name>
    <dbReference type="NCBI Taxonomy" id="1424081"/>
    <lineage>
        <taxon>Bacteria</taxon>
        <taxon>Bacillati</taxon>
        <taxon>Actinomycetota</taxon>
        <taxon>Actinomycetes</taxon>
        <taxon>Micromonosporales</taxon>
        <taxon>Micromonosporaceae</taxon>
        <taxon>Dactylosporangium</taxon>
    </lineage>
</organism>
<dbReference type="AlphaFoldDB" id="A0A917X8M7"/>
<reference evidence="2" key="2">
    <citation type="submission" date="2020-09" db="EMBL/GenBank/DDBJ databases">
        <authorList>
            <person name="Sun Q."/>
            <person name="Ohkuma M."/>
        </authorList>
    </citation>
    <scope>NUCLEOTIDE SEQUENCE</scope>
    <source>
        <strain evidence="2">JCM 19831</strain>
    </source>
</reference>
<reference evidence="2" key="1">
    <citation type="journal article" date="2014" name="Int. J. Syst. Evol. Microbiol.">
        <title>Complete genome sequence of Corynebacterium casei LMG S-19264T (=DSM 44701T), isolated from a smear-ripened cheese.</title>
        <authorList>
            <consortium name="US DOE Joint Genome Institute (JGI-PGF)"/>
            <person name="Walter F."/>
            <person name="Albersmeier A."/>
            <person name="Kalinowski J."/>
            <person name="Ruckert C."/>
        </authorList>
    </citation>
    <scope>NUCLEOTIDE SEQUENCE</scope>
    <source>
        <strain evidence="2">JCM 19831</strain>
    </source>
</reference>
<evidence type="ECO:0000313" key="3">
    <source>
        <dbReference type="Proteomes" id="UP000642070"/>
    </source>
</evidence>
<evidence type="ECO:0000313" key="2">
    <source>
        <dbReference type="EMBL" id="GGM90249.1"/>
    </source>
</evidence>
<dbReference type="EMBL" id="BMPI01000142">
    <property type="protein sequence ID" value="GGM90249.1"/>
    <property type="molecule type" value="Genomic_DNA"/>
</dbReference>
<accession>A0A917X8M7</accession>
<gene>
    <name evidence="2" type="ORF">GCM10007977_110370</name>
</gene>
<dbReference type="Proteomes" id="UP000642070">
    <property type="component" value="Unassembled WGS sequence"/>
</dbReference>
<keyword evidence="3" id="KW-1185">Reference proteome</keyword>
<name>A0A917X8M7_9ACTN</name>